<accession>A0ABY3W489</accession>
<evidence type="ECO:0000313" key="4">
    <source>
        <dbReference type="Proteomes" id="UP000829069"/>
    </source>
</evidence>
<evidence type="ECO:0000313" key="3">
    <source>
        <dbReference type="EMBL" id="UNK44953.1"/>
    </source>
</evidence>
<protein>
    <submittedName>
        <fullName evidence="3">SUF system NifU family Fe-S cluster assembly protein</fullName>
    </submittedName>
</protein>
<dbReference type="NCBIfam" id="TIGR01994">
    <property type="entry name" value="SUF_scaf_2"/>
    <property type="match status" value="1"/>
</dbReference>
<gene>
    <name evidence="3" type="ORF">MNQ99_13450</name>
</gene>
<dbReference type="Pfam" id="PF01592">
    <property type="entry name" value="NifU_N"/>
    <property type="match status" value="1"/>
</dbReference>
<feature type="domain" description="NIF system FeS cluster assembly NifU N-terminal" evidence="2">
    <location>
        <begin position="9"/>
        <end position="137"/>
    </location>
</feature>
<keyword evidence="4" id="KW-1185">Reference proteome</keyword>
<feature type="region of interest" description="Disordered" evidence="1">
    <location>
        <begin position="19"/>
        <end position="41"/>
    </location>
</feature>
<dbReference type="Proteomes" id="UP000829069">
    <property type="component" value="Chromosome"/>
</dbReference>
<dbReference type="RefSeq" id="WP_241913274.1">
    <property type="nucleotide sequence ID" value="NZ_CP093326.1"/>
</dbReference>
<dbReference type="CDD" id="cd06664">
    <property type="entry name" value="IscU_like"/>
    <property type="match status" value="1"/>
</dbReference>
<dbReference type="PANTHER" id="PTHR10093">
    <property type="entry name" value="IRON-SULFUR CLUSTER ASSEMBLY ENZYME NIFU HOMOLOG"/>
    <property type="match status" value="1"/>
</dbReference>
<dbReference type="SUPFAM" id="SSF82649">
    <property type="entry name" value="SufE/NifU"/>
    <property type="match status" value="1"/>
</dbReference>
<evidence type="ECO:0000256" key="1">
    <source>
        <dbReference type="SAM" id="MobiDB-lite"/>
    </source>
</evidence>
<dbReference type="InterPro" id="IPR002871">
    <property type="entry name" value="NIF_FeS_clus_asmbl_NifU_N"/>
</dbReference>
<dbReference type="EMBL" id="CP093326">
    <property type="protein sequence ID" value="UNK44953.1"/>
    <property type="molecule type" value="Genomic_DNA"/>
</dbReference>
<organism evidence="3 4">
    <name type="scientific">Arthrobacter sulfonylureivorans</name>
    <dbReference type="NCBI Taxonomy" id="2486855"/>
    <lineage>
        <taxon>Bacteria</taxon>
        <taxon>Bacillati</taxon>
        <taxon>Actinomycetota</taxon>
        <taxon>Actinomycetes</taxon>
        <taxon>Micrococcales</taxon>
        <taxon>Micrococcaceae</taxon>
        <taxon>Arthrobacter</taxon>
    </lineage>
</organism>
<name>A0ABY3W489_9MICC</name>
<proteinExistence type="predicted"/>
<dbReference type="Gene3D" id="3.90.1010.10">
    <property type="match status" value="1"/>
</dbReference>
<evidence type="ECO:0000259" key="2">
    <source>
        <dbReference type="Pfam" id="PF01592"/>
    </source>
</evidence>
<sequence>MSAELQQLYQQIILEHAKKRNGSPLVDPPQGDKSGESHMLNPTCGDEITLRAAVHDDGAGITLSAISWDGQGCSISMASASVLSDLVQGMDREELLKVVDTFRELMRSRGSIEADEEILGDAAALSGVSRYPARVKCAMLAWVALEEALLAAN</sequence>
<reference evidence="3 4" key="1">
    <citation type="submission" date="2022-03" db="EMBL/GenBank/DDBJ databases">
        <title>Isotopic signatures of nitrous oxide derived from detoxification processes.</title>
        <authorList>
            <person name="Behrendt U."/>
            <person name="Buchen C."/>
            <person name="Well R."/>
            <person name="Ulrich A."/>
            <person name="Rohe L."/>
            <person name="Kolb S."/>
            <person name="Schloter M."/>
            <person name="Horn M.A."/>
            <person name="Augustin J."/>
        </authorList>
    </citation>
    <scope>NUCLEOTIDE SEQUENCE [LARGE SCALE GENOMIC DNA]</scope>
    <source>
        <strain evidence="3 4">S4-C24</strain>
    </source>
</reference>